<dbReference type="eggNOG" id="ENOG502S8M4">
    <property type="taxonomic scope" value="Eukaryota"/>
</dbReference>
<dbReference type="KEGG" id="mpuf:101674976"/>
<dbReference type="AlphaFoldDB" id="M3YU58"/>
<dbReference type="PANTHER" id="PTHR12015">
    <property type="entry name" value="SMALL INDUCIBLE CYTOKINE A"/>
    <property type="match status" value="1"/>
</dbReference>
<dbReference type="FunFam" id="2.40.50.40:FF:000002">
    <property type="entry name" value="C-C motif chemokine"/>
    <property type="match status" value="1"/>
</dbReference>
<keyword evidence="7" id="KW-1185">Reference proteome</keyword>
<dbReference type="GO" id="GO:0030335">
    <property type="term" value="P:positive regulation of cell migration"/>
    <property type="evidence" value="ECO:0007669"/>
    <property type="project" value="TreeGrafter"/>
</dbReference>
<dbReference type="GO" id="GO:0070098">
    <property type="term" value="P:chemokine-mediated signaling pathway"/>
    <property type="evidence" value="ECO:0007669"/>
    <property type="project" value="TreeGrafter"/>
</dbReference>
<proteinExistence type="inferred from homology"/>
<dbReference type="InterPro" id="IPR001811">
    <property type="entry name" value="Chemokine_IL8-like_dom"/>
</dbReference>
<dbReference type="Proteomes" id="UP000000715">
    <property type="component" value="Unplaced"/>
</dbReference>
<dbReference type="Gene3D" id="2.40.50.40">
    <property type="match status" value="1"/>
</dbReference>
<comment type="similarity">
    <text evidence="1">Belongs to the intercrine beta (chemokine CC) family.</text>
</comment>
<reference evidence="8" key="2">
    <citation type="submission" date="2025-04" db="UniProtKB">
        <authorList>
            <consortium name="RefSeq"/>
        </authorList>
    </citation>
    <scope>IDENTIFICATION</scope>
    <source>
        <tissue evidence="8">Brain</tissue>
    </source>
</reference>
<dbReference type="SUPFAM" id="SSF54117">
    <property type="entry name" value="Interleukin 8-like chemokines"/>
    <property type="match status" value="1"/>
</dbReference>
<reference evidence="6" key="1">
    <citation type="submission" date="2024-06" db="UniProtKB">
        <authorList>
            <consortium name="Ensembl"/>
        </authorList>
    </citation>
    <scope>IDENTIFICATION</scope>
</reference>
<dbReference type="STRING" id="9669.ENSMPUP00000014868"/>
<dbReference type="OMA" id="IVFMTKK"/>
<keyword evidence="4" id="KW-0395">Inflammatory response</keyword>
<dbReference type="GO" id="GO:0048020">
    <property type="term" value="F:CCR chemokine receptor binding"/>
    <property type="evidence" value="ECO:0007669"/>
    <property type="project" value="TreeGrafter"/>
</dbReference>
<dbReference type="HOGENOM" id="CLU_141716_4_0_1"/>
<sequence length="138" mass="15595">MIIPQHLLSPEASKVPTRSALPLQQLPDKRIKVSPARRMKVSMAAISLFLILLITCALGRKPEQSSRGPYHPAECCVSYIAQAIPRHRITDYYETSSQCSKPGVVFITKKGHSVCANPRHDWVQDYIKDLEEKRVTQK</sequence>
<dbReference type="GO" id="GO:0006954">
    <property type="term" value="P:inflammatory response"/>
    <property type="evidence" value="ECO:0007669"/>
    <property type="project" value="UniProtKB-KW"/>
</dbReference>
<name>M3YU58_MUSPF</name>
<evidence type="ECO:0000313" key="8">
    <source>
        <dbReference type="RefSeq" id="XP_004747200.1"/>
    </source>
</evidence>
<dbReference type="GeneID" id="101674976"/>
<protein>
    <submittedName>
        <fullName evidence="8">C-C motif chemokine 14</fullName>
    </submittedName>
</protein>
<dbReference type="PANTHER" id="PTHR12015:SF110">
    <property type="entry name" value="C-C MOTIF CHEMOKINE 14"/>
    <property type="match status" value="1"/>
</dbReference>
<dbReference type="InterPro" id="IPR039809">
    <property type="entry name" value="Chemokine_b/g/d"/>
</dbReference>
<evidence type="ECO:0000313" key="7">
    <source>
        <dbReference type="Proteomes" id="UP000000715"/>
    </source>
</evidence>
<keyword evidence="3" id="KW-0202">Cytokine</keyword>
<dbReference type="GO" id="GO:0005615">
    <property type="term" value="C:extracellular space"/>
    <property type="evidence" value="ECO:0007669"/>
    <property type="project" value="UniProtKB-KW"/>
</dbReference>
<dbReference type="GO" id="GO:0008009">
    <property type="term" value="F:chemokine activity"/>
    <property type="evidence" value="ECO:0007669"/>
    <property type="project" value="InterPro"/>
</dbReference>
<evidence type="ECO:0000256" key="4">
    <source>
        <dbReference type="ARBA" id="ARBA00023198"/>
    </source>
</evidence>
<dbReference type="InterPro" id="IPR036048">
    <property type="entry name" value="Interleukin_8-like_sf"/>
</dbReference>
<accession>M3YU58</accession>
<dbReference type="SMART" id="SM00199">
    <property type="entry name" value="SCY"/>
    <property type="match status" value="1"/>
</dbReference>
<dbReference type="OrthoDB" id="9447832at2759"/>
<evidence type="ECO:0000259" key="5">
    <source>
        <dbReference type="SMART" id="SM00199"/>
    </source>
</evidence>
<evidence type="ECO:0000313" key="6">
    <source>
        <dbReference type="Ensembl" id="ENSMPUP00000014868.1"/>
    </source>
</evidence>
<evidence type="ECO:0000256" key="3">
    <source>
        <dbReference type="ARBA" id="ARBA00022514"/>
    </source>
</evidence>
<dbReference type="CDD" id="cd00272">
    <property type="entry name" value="Chemokine_CC"/>
    <property type="match status" value="1"/>
</dbReference>
<keyword evidence="2" id="KW-0145">Chemotaxis</keyword>
<evidence type="ECO:0000256" key="2">
    <source>
        <dbReference type="ARBA" id="ARBA00022500"/>
    </source>
</evidence>
<gene>
    <name evidence="8" type="primary">LOC101674976</name>
</gene>
<dbReference type="RefSeq" id="XP_004747200.1">
    <property type="nucleotide sequence ID" value="XM_004747143.3"/>
</dbReference>
<dbReference type="Ensembl" id="ENSMPUT00000015104.1">
    <property type="protein sequence ID" value="ENSMPUP00000014868.1"/>
    <property type="gene ID" value="ENSMPUG00000014978.1"/>
</dbReference>
<feature type="domain" description="Chemokine interleukin-8-like" evidence="5">
    <location>
        <begin position="72"/>
        <end position="130"/>
    </location>
</feature>
<evidence type="ECO:0000256" key="1">
    <source>
        <dbReference type="ARBA" id="ARBA00010868"/>
    </source>
</evidence>
<dbReference type="GO" id="GO:0061844">
    <property type="term" value="P:antimicrobial humoral immune response mediated by antimicrobial peptide"/>
    <property type="evidence" value="ECO:0007669"/>
    <property type="project" value="TreeGrafter"/>
</dbReference>
<dbReference type="GeneTree" id="ENSGT01100000263482"/>
<dbReference type="EMBL" id="AEYP01021514">
    <property type="status" value="NOT_ANNOTATED_CDS"/>
    <property type="molecule type" value="Genomic_DNA"/>
</dbReference>
<dbReference type="Pfam" id="PF00048">
    <property type="entry name" value="IL8"/>
    <property type="match status" value="1"/>
</dbReference>
<organism evidence="6">
    <name type="scientific">Mustela putorius furo</name>
    <name type="common">European domestic ferret</name>
    <name type="synonym">Mustela furo</name>
    <dbReference type="NCBI Taxonomy" id="9669"/>
    <lineage>
        <taxon>Eukaryota</taxon>
        <taxon>Metazoa</taxon>
        <taxon>Chordata</taxon>
        <taxon>Craniata</taxon>
        <taxon>Vertebrata</taxon>
        <taxon>Euteleostomi</taxon>
        <taxon>Mammalia</taxon>
        <taxon>Eutheria</taxon>
        <taxon>Laurasiatheria</taxon>
        <taxon>Carnivora</taxon>
        <taxon>Caniformia</taxon>
        <taxon>Musteloidea</taxon>
        <taxon>Mustelidae</taxon>
        <taxon>Mustelinae</taxon>
        <taxon>Mustela</taxon>
    </lineage>
</organism>